<dbReference type="Gene3D" id="3.30.40.10">
    <property type="entry name" value="Zinc/RING finger domain, C3HC4 (zinc finger)"/>
    <property type="match status" value="2"/>
</dbReference>
<evidence type="ECO:0000256" key="1">
    <source>
        <dbReference type="ARBA" id="ARBA00004177"/>
    </source>
</evidence>
<dbReference type="PROSITE" id="PS50088">
    <property type="entry name" value="ANK_REPEAT"/>
    <property type="match status" value="2"/>
</dbReference>
<evidence type="ECO:0000259" key="16">
    <source>
        <dbReference type="PROSITE" id="PS50178"/>
    </source>
</evidence>
<dbReference type="PROSITE" id="PS50089">
    <property type="entry name" value="ZF_RING_2"/>
    <property type="match status" value="1"/>
</dbReference>
<protein>
    <recommendedName>
        <fullName evidence="19">Ankyrin</fullName>
    </recommendedName>
</protein>
<keyword evidence="4" id="KW-0808">Transferase</keyword>
<keyword evidence="10" id="KW-0862">Zinc</keyword>
<dbReference type="EMBL" id="KN880434">
    <property type="protein sequence ID" value="KIY73734.1"/>
    <property type="molecule type" value="Genomic_DNA"/>
</dbReference>
<feature type="repeat" description="ANK" evidence="12">
    <location>
        <begin position="92"/>
        <end position="125"/>
    </location>
</feature>
<dbReference type="Pfam" id="PF13639">
    <property type="entry name" value="zf-RING_2"/>
    <property type="match status" value="1"/>
</dbReference>
<organism evidence="17 18">
    <name type="scientific">Cylindrobasidium torrendii FP15055 ss-10</name>
    <dbReference type="NCBI Taxonomy" id="1314674"/>
    <lineage>
        <taxon>Eukaryota</taxon>
        <taxon>Fungi</taxon>
        <taxon>Dikarya</taxon>
        <taxon>Basidiomycota</taxon>
        <taxon>Agaricomycotina</taxon>
        <taxon>Agaricomycetes</taxon>
        <taxon>Agaricomycetidae</taxon>
        <taxon>Agaricales</taxon>
        <taxon>Marasmiineae</taxon>
        <taxon>Physalacriaceae</taxon>
        <taxon>Cylindrobasidium</taxon>
    </lineage>
</organism>
<feature type="repeat" description="ANK" evidence="12">
    <location>
        <begin position="17"/>
        <end position="49"/>
    </location>
</feature>
<evidence type="ECO:0000256" key="2">
    <source>
        <dbReference type="ARBA" id="ARBA00004496"/>
    </source>
</evidence>
<keyword evidence="9" id="KW-0833">Ubl conjugation pathway</keyword>
<evidence type="ECO:0000256" key="6">
    <source>
        <dbReference type="ARBA" id="ARBA00022737"/>
    </source>
</evidence>
<dbReference type="InterPro" id="IPR036770">
    <property type="entry name" value="Ankyrin_rpt-contain_sf"/>
</dbReference>
<evidence type="ECO:0000256" key="8">
    <source>
        <dbReference type="ARBA" id="ARBA00022771"/>
    </source>
</evidence>
<evidence type="ECO:0000256" key="14">
    <source>
        <dbReference type="SAM" id="MobiDB-lite"/>
    </source>
</evidence>
<keyword evidence="18" id="KW-1185">Reference proteome</keyword>
<feature type="domain" description="FYVE-type" evidence="16">
    <location>
        <begin position="579"/>
        <end position="651"/>
    </location>
</feature>
<evidence type="ECO:0000256" key="10">
    <source>
        <dbReference type="ARBA" id="ARBA00022833"/>
    </source>
</evidence>
<dbReference type="SMART" id="SM00064">
    <property type="entry name" value="FYVE"/>
    <property type="match status" value="1"/>
</dbReference>
<reference evidence="17 18" key="1">
    <citation type="journal article" date="2015" name="Fungal Genet. Biol.">
        <title>Evolution of novel wood decay mechanisms in Agaricales revealed by the genome sequences of Fistulina hepatica and Cylindrobasidium torrendii.</title>
        <authorList>
            <person name="Floudas D."/>
            <person name="Held B.W."/>
            <person name="Riley R."/>
            <person name="Nagy L.G."/>
            <person name="Koehler G."/>
            <person name="Ransdell A.S."/>
            <person name="Younus H."/>
            <person name="Chow J."/>
            <person name="Chiniquy J."/>
            <person name="Lipzen A."/>
            <person name="Tritt A."/>
            <person name="Sun H."/>
            <person name="Haridas S."/>
            <person name="LaButti K."/>
            <person name="Ohm R.A."/>
            <person name="Kues U."/>
            <person name="Blanchette R.A."/>
            <person name="Grigoriev I.V."/>
            <person name="Minto R.E."/>
            <person name="Hibbett D.S."/>
        </authorList>
    </citation>
    <scope>NUCLEOTIDE SEQUENCE [LARGE SCALE GENOMIC DNA]</scope>
    <source>
        <strain evidence="17 18">FP15055 ss-10</strain>
    </source>
</reference>
<dbReference type="GO" id="GO:0005768">
    <property type="term" value="C:endosome"/>
    <property type="evidence" value="ECO:0007669"/>
    <property type="project" value="UniProtKB-SubCell"/>
</dbReference>
<dbReference type="CDD" id="cd16489">
    <property type="entry name" value="mRING-CH-C4HC2H_ZNRF"/>
    <property type="match status" value="1"/>
</dbReference>
<feature type="region of interest" description="Disordered" evidence="14">
    <location>
        <begin position="514"/>
        <end position="540"/>
    </location>
</feature>
<dbReference type="SUPFAM" id="SSF57903">
    <property type="entry name" value="FYVE/PHD zinc finger"/>
    <property type="match status" value="1"/>
</dbReference>
<keyword evidence="7" id="KW-0967">Endosome</keyword>
<evidence type="ECO:0000256" key="7">
    <source>
        <dbReference type="ARBA" id="ARBA00022753"/>
    </source>
</evidence>
<dbReference type="SUPFAM" id="SSF48403">
    <property type="entry name" value="Ankyrin repeat"/>
    <property type="match status" value="1"/>
</dbReference>
<dbReference type="InterPro" id="IPR017455">
    <property type="entry name" value="Znf_FYVE-rel"/>
</dbReference>
<dbReference type="SMART" id="SM00248">
    <property type="entry name" value="ANK"/>
    <property type="match status" value="3"/>
</dbReference>
<feature type="compositionally biased region" description="Polar residues" evidence="14">
    <location>
        <begin position="523"/>
        <end position="535"/>
    </location>
</feature>
<feature type="region of interest" description="Disordered" evidence="14">
    <location>
        <begin position="312"/>
        <end position="331"/>
    </location>
</feature>
<feature type="domain" description="RING-type" evidence="15">
    <location>
        <begin position="746"/>
        <end position="786"/>
    </location>
</feature>
<evidence type="ECO:0000256" key="11">
    <source>
        <dbReference type="ARBA" id="ARBA00023043"/>
    </source>
</evidence>
<gene>
    <name evidence="17" type="ORF">CYLTODRAFT_475779</name>
</gene>
<dbReference type="PANTHER" id="PTHR24171:SF8">
    <property type="entry name" value="BRCA1-ASSOCIATED RING DOMAIN PROTEIN 1"/>
    <property type="match status" value="1"/>
</dbReference>
<dbReference type="GO" id="GO:0008270">
    <property type="term" value="F:zinc ion binding"/>
    <property type="evidence" value="ECO:0007669"/>
    <property type="project" value="UniProtKB-KW"/>
</dbReference>
<dbReference type="Pfam" id="PF12796">
    <property type="entry name" value="Ank_2"/>
    <property type="match status" value="1"/>
</dbReference>
<dbReference type="OrthoDB" id="10057496at2759"/>
<accession>A0A0D7BU97</accession>
<keyword evidence="6" id="KW-0677">Repeat</keyword>
<evidence type="ECO:0000313" key="18">
    <source>
        <dbReference type="Proteomes" id="UP000054007"/>
    </source>
</evidence>
<evidence type="ECO:0008006" key="19">
    <source>
        <dbReference type="Google" id="ProtNLM"/>
    </source>
</evidence>
<dbReference type="Gene3D" id="1.25.40.20">
    <property type="entry name" value="Ankyrin repeat-containing domain"/>
    <property type="match status" value="2"/>
</dbReference>
<evidence type="ECO:0000256" key="9">
    <source>
        <dbReference type="ARBA" id="ARBA00022786"/>
    </source>
</evidence>
<keyword evidence="8 13" id="KW-0863">Zinc-finger</keyword>
<keyword evidence="11 12" id="KW-0040">ANK repeat</keyword>
<name>A0A0D7BU97_9AGAR</name>
<evidence type="ECO:0000256" key="5">
    <source>
        <dbReference type="ARBA" id="ARBA00022723"/>
    </source>
</evidence>
<dbReference type="GO" id="GO:0004842">
    <property type="term" value="F:ubiquitin-protein transferase activity"/>
    <property type="evidence" value="ECO:0007669"/>
    <property type="project" value="TreeGrafter"/>
</dbReference>
<evidence type="ECO:0000256" key="12">
    <source>
        <dbReference type="PROSITE-ProRule" id="PRU00023"/>
    </source>
</evidence>
<dbReference type="Pfam" id="PF01363">
    <property type="entry name" value="FYVE"/>
    <property type="match status" value="1"/>
</dbReference>
<evidence type="ECO:0000256" key="3">
    <source>
        <dbReference type="ARBA" id="ARBA00022490"/>
    </source>
</evidence>
<dbReference type="InterPro" id="IPR002110">
    <property type="entry name" value="Ankyrin_rpt"/>
</dbReference>
<dbReference type="AlphaFoldDB" id="A0A0D7BU97"/>
<keyword evidence="5" id="KW-0479">Metal-binding</keyword>
<proteinExistence type="predicted"/>
<dbReference type="FunFam" id="3.30.40.10:FF:000510">
    <property type="entry name" value="Phosphatidylinositol 3,5-kinase"/>
    <property type="match status" value="1"/>
</dbReference>
<keyword evidence="3" id="KW-0963">Cytoplasm</keyword>
<sequence>MTVSEDCGAMGDLEDKEGETALHKAALNGHLSVVDYLIPNRADVHAKDGDGWTALHNACSKGYLDIVRSICANGGADMDDDGVRGVNARSTGGWTPLMNAASKGHLPVVLYLLSKHSADPLLRNNWGETAYDIAAAVFEVWICEILQKAEVQRWDNGNSYDGLAVHTTVPLLLYENQRLDTRLKTLATNGGRPKFSASGLGKNGRRFPFELRIPVSSDNTDKDVPAWRSDVQLPLRNSPWKLPQPSPDDRHALDGMERSHFWLSDWTLDVTHPSINAETGWQYARQFGDPDEQWTAAEPPQLERLLTGNAATSLASTSRGPSPASPHPPQTWVRRRRWVRVMRRRLDIPPLPFLQPDGKMYHADGEGHLVPYVDEGNNIGGEGQELAPMQSNLSASGQDYVGRARYLVGMPSRGDSDYSSLSAMDTRRAIAKLERATTELRSGILMDEDTSRKTQAEVLLNAFSRELERRRSAAGARGILWNGVDEVETGDESSDEEFVYPGAEEYVRSDEYRRATSRASSSNTDYFSRSGSSSRAALPDLTPQLSQAPDFRVPTHEAPQKVTRWASPNPHQINRWEKDEEVSHCRDCQRRFTFLNRRHHCRRCGRIFCDRCSAYRVLLDPSDIVQDPAFPETTTTSSAQRVCLGCHDEVNGSVPSGLGTIRATSMERVFIDQQLLSIPTRAQSSSQLSDLAECPVCNRNLDRLGSAAQQEAHVKNCLEGGGSSPQATKYLVYELPAESMLVGTECVICLEEFVKSSMVARLSCLCSFHNTCLSSWLQRGKSCPVHAR</sequence>
<dbReference type="InterPro" id="IPR001841">
    <property type="entry name" value="Znf_RING"/>
</dbReference>
<dbReference type="Pfam" id="PF13857">
    <property type="entry name" value="Ank_5"/>
    <property type="match status" value="1"/>
</dbReference>
<evidence type="ECO:0000256" key="13">
    <source>
        <dbReference type="PROSITE-ProRule" id="PRU00175"/>
    </source>
</evidence>
<dbReference type="STRING" id="1314674.A0A0D7BU97"/>
<evidence type="ECO:0000256" key="4">
    <source>
        <dbReference type="ARBA" id="ARBA00022679"/>
    </source>
</evidence>
<dbReference type="PROSITE" id="PS50178">
    <property type="entry name" value="ZF_FYVE"/>
    <property type="match status" value="1"/>
</dbReference>
<dbReference type="InterPro" id="IPR000306">
    <property type="entry name" value="Znf_FYVE"/>
</dbReference>
<dbReference type="PANTHER" id="PTHR24171">
    <property type="entry name" value="ANKYRIN REPEAT DOMAIN-CONTAINING PROTEIN 39-RELATED"/>
    <property type="match status" value="1"/>
</dbReference>
<dbReference type="InterPro" id="IPR013083">
    <property type="entry name" value="Znf_RING/FYVE/PHD"/>
</dbReference>
<dbReference type="SUPFAM" id="SSF57850">
    <property type="entry name" value="RING/U-box"/>
    <property type="match status" value="1"/>
</dbReference>
<dbReference type="PROSITE" id="PS50297">
    <property type="entry name" value="ANK_REP_REGION"/>
    <property type="match status" value="1"/>
</dbReference>
<comment type="subcellular location">
    <subcellularLocation>
        <location evidence="2">Cytoplasm</location>
    </subcellularLocation>
    <subcellularLocation>
        <location evidence="1">Endosome</location>
    </subcellularLocation>
</comment>
<dbReference type="Proteomes" id="UP000054007">
    <property type="component" value="Unassembled WGS sequence"/>
</dbReference>
<evidence type="ECO:0000313" key="17">
    <source>
        <dbReference type="EMBL" id="KIY73734.1"/>
    </source>
</evidence>
<dbReference type="InterPro" id="IPR011011">
    <property type="entry name" value="Znf_FYVE_PHD"/>
</dbReference>
<dbReference type="SMART" id="SM00184">
    <property type="entry name" value="RING"/>
    <property type="match status" value="1"/>
</dbReference>
<dbReference type="GO" id="GO:0085020">
    <property type="term" value="P:protein K6-linked ubiquitination"/>
    <property type="evidence" value="ECO:0007669"/>
    <property type="project" value="TreeGrafter"/>
</dbReference>
<evidence type="ECO:0000259" key="15">
    <source>
        <dbReference type="PROSITE" id="PS50089"/>
    </source>
</evidence>